<proteinExistence type="predicted"/>
<gene>
    <name evidence="2" type="ORF">LCGC14_1404060</name>
</gene>
<comment type="caution">
    <text evidence="2">The sequence shown here is derived from an EMBL/GenBank/DDBJ whole genome shotgun (WGS) entry which is preliminary data.</text>
</comment>
<accession>A0A0F9JWG4</accession>
<evidence type="ECO:0000313" key="2">
    <source>
        <dbReference type="EMBL" id="KKM74068.1"/>
    </source>
</evidence>
<organism evidence="2">
    <name type="scientific">marine sediment metagenome</name>
    <dbReference type="NCBI Taxonomy" id="412755"/>
    <lineage>
        <taxon>unclassified sequences</taxon>
        <taxon>metagenomes</taxon>
        <taxon>ecological metagenomes</taxon>
    </lineage>
</organism>
<name>A0A0F9JWG4_9ZZZZ</name>
<feature type="domain" description="Putative regulatory protein FmdB zinc ribbon" evidence="1">
    <location>
        <begin position="1"/>
        <end position="45"/>
    </location>
</feature>
<dbReference type="AlphaFoldDB" id="A0A0F9JWG4"/>
<dbReference type="SMART" id="SM00834">
    <property type="entry name" value="CxxC_CXXC_SSSS"/>
    <property type="match status" value="1"/>
</dbReference>
<evidence type="ECO:0000259" key="1">
    <source>
        <dbReference type="SMART" id="SM00834"/>
    </source>
</evidence>
<dbReference type="EMBL" id="LAZR01009200">
    <property type="protein sequence ID" value="KKM74068.1"/>
    <property type="molecule type" value="Genomic_DNA"/>
</dbReference>
<reference evidence="2" key="1">
    <citation type="journal article" date="2015" name="Nature">
        <title>Complex archaea that bridge the gap between prokaryotes and eukaryotes.</title>
        <authorList>
            <person name="Spang A."/>
            <person name="Saw J.H."/>
            <person name="Jorgensen S.L."/>
            <person name="Zaremba-Niedzwiedzka K."/>
            <person name="Martijn J."/>
            <person name="Lind A.E."/>
            <person name="van Eijk R."/>
            <person name="Schleper C."/>
            <person name="Guy L."/>
            <person name="Ettema T.J."/>
        </authorList>
    </citation>
    <scope>NUCLEOTIDE SEQUENCE</scope>
</reference>
<protein>
    <recommendedName>
        <fullName evidence="1">Putative regulatory protein FmdB zinc ribbon domain-containing protein</fullName>
    </recommendedName>
</protein>
<dbReference type="InterPro" id="IPR013429">
    <property type="entry name" value="Regulatory_FmdB_Zinc_ribbon"/>
</dbReference>
<sequence length="127" mass="14255">MPFYDFQCIDCGTRDDILCTVSKCPKDDAGPECSKCGKNMTRDYNQKPKGFSRTGMGSYANGVVSQALAINPEQTEEHHKLFPDVEVLPDGCIKFDSYKQHDKYLKETGFQKLPQKLKGLGAVRIDK</sequence>